<feature type="coiled-coil region" evidence="1">
    <location>
        <begin position="483"/>
        <end position="524"/>
    </location>
</feature>
<dbReference type="InterPro" id="IPR040826">
    <property type="entry name" value="HEPN_LA2681"/>
</dbReference>
<sequence>MDMKEEISIELHNEMSALMDELCDQNDFDGIIQLCEDLGAYTHDSSLIRLHLFYNIGSGYSHVAARREIQFDSKSSGLALLNYRKAMAEVKAFARECFRSVPSDEVMNYFYDLRSRILTNMANELDCQGRRLEALSYYDDSIEASNVHAMLSKARCLYQFAQDVYDDSHAYYLQRESFKCYKNALSRIDEFPLEQRNSIESNPFHNHFLNWFQEQEIQFGSEFPELNTLSGSSADTKKEKDYLIWCAEHRLFINELNGISTSEVVNHDVLSLPSFTARINTLLTTTEELSFHGHFDEMKTDYCYARYLAFMGSSIPLFEEHFFNSTFEHVDTLDYEINSLKTNHLKSCFRISYSIFDKISFLLHRFFELDTIQNDHQVDFKKVWFKPRSQELKSIFQSSGNDYFRALYFISREIRQGGRNTPDEQDPSYWFDPDTLRLFEIRNAMEHRAFKLVDAVCHSHHSKDNSNGIEECRSMILNVQQNIELISQQLLREQGKKDELENQLEKLRGQESSLVKDLDEKERMSSYFTIVGVEEFELLTMKLLTLAKDALVYLSLAIHYEESNKPQNGLVLPSFVPKK</sequence>
<dbReference type="EMBL" id="CP013927">
    <property type="protein sequence ID" value="AMJ76759.1"/>
    <property type="molecule type" value="Genomic_DNA"/>
</dbReference>
<evidence type="ECO:0000256" key="1">
    <source>
        <dbReference type="SAM" id="Coils"/>
    </source>
</evidence>
<evidence type="ECO:0000259" key="2">
    <source>
        <dbReference type="Pfam" id="PF18733"/>
    </source>
</evidence>
<gene>
    <name evidence="3" type="ORF">AVL57_01040</name>
</gene>
<accession>A0ABM5YQ80</accession>
<organism evidence="3 4">
    <name type="scientific">Alteromonas stellipolaris</name>
    <dbReference type="NCBI Taxonomy" id="233316"/>
    <lineage>
        <taxon>Bacteria</taxon>
        <taxon>Pseudomonadati</taxon>
        <taxon>Pseudomonadota</taxon>
        <taxon>Gammaproteobacteria</taxon>
        <taxon>Alteromonadales</taxon>
        <taxon>Alteromonadaceae</taxon>
        <taxon>Alteromonas/Salinimonas group</taxon>
        <taxon>Alteromonas</taxon>
    </lineage>
</organism>
<dbReference type="Pfam" id="PF18733">
    <property type="entry name" value="HEPN_LA2681"/>
    <property type="match status" value="1"/>
</dbReference>
<feature type="domain" description="LA2681-like HEPN" evidence="2">
    <location>
        <begin position="286"/>
        <end position="464"/>
    </location>
</feature>
<keyword evidence="1" id="KW-0175">Coiled coil</keyword>
<geneLocation type="plasmid" evidence="3 4">
    <name>pASTE61-200</name>
</geneLocation>
<evidence type="ECO:0000313" key="3">
    <source>
        <dbReference type="EMBL" id="AMJ76759.1"/>
    </source>
</evidence>
<keyword evidence="3" id="KW-0614">Plasmid</keyword>
<protein>
    <recommendedName>
        <fullName evidence="2">LA2681-like HEPN domain-containing protein</fullName>
    </recommendedName>
</protein>
<evidence type="ECO:0000313" key="4">
    <source>
        <dbReference type="Proteomes" id="UP000056750"/>
    </source>
</evidence>
<dbReference type="RefSeq" id="WP_061093798.1">
    <property type="nucleotide sequence ID" value="NZ_CP013927.1"/>
</dbReference>
<keyword evidence="4" id="KW-1185">Reference proteome</keyword>
<dbReference type="Proteomes" id="UP000056750">
    <property type="component" value="Plasmid pASTE61-200"/>
</dbReference>
<proteinExistence type="predicted"/>
<name>A0ABM5YQ80_9ALTE</name>
<reference evidence="3 4" key="1">
    <citation type="submission" date="2015-12" db="EMBL/GenBank/DDBJ databases">
        <title>Intraspecies pangenome expansion in the marine bacterium Alteromonas.</title>
        <authorList>
            <person name="Lopez-Perez M."/>
            <person name="Rodriguez-Valera F."/>
        </authorList>
    </citation>
    <scope>NUCLEOTIDE SEQUENCE [LARGE SCALE GENOMIC DNA]</scope>
    <source>
        <strain evidence="3 4">LMG 21861</strain>
        <plasmid evidence="3 4">pASTE61-200</plasmid>
    </source>
</reference>